<feature type="chain" id="PRO_5014951084" evidence="5">
    <location>
        <begin position="20"/>
        <end position="332"/>
    </location>
</feature>
<dbReference type="PROSITE" id="PS00135">
    <property type="entry name" value="TRYPSIN_SER"/>
    <property type="match status" value="1"/>
</dbReference>
<dbReference type="InterPro" id="IPR001254">
    <property type="entry name" value="Trypsin_dom"/>
</dbReference>
<dbReference type="GO" id="GO:0006508">
    <property type="term" value="P:proteolysis"/>
    <property type="evidence" value="ECO:0007669"/>
    <property type="project" value="UniProtKB-KW"/>
</dbReference>
<sequence>MWGKYLIVAAMSLSSFSFAAEKEARVVGGSDATISQAPWQAFVRIGNNFCGGVVISDFWILTAAHCLDTAGSDDPFSLASASSVTVYTGTAETFGANFSDFLSEVDAVYVHGGYSKDSLENDIALVKLSSSVHANASSVLLADTSVQSRVDATGNQGLGDLRLSGWGFTDTGRTTSTSTLQIASLSTVLDSTCASAWGATVSGVSNYQNKFFCAQESNVGACNGDSGGPLIWMDPNRSADADNGATLVGIVSFGVNAQCASSTFPDVYTQVSNYTDWIGACQAGNCVNSSSNTVSGGGGGGVLSYTTSFLMLLFLMLRAAITRRFIVFKKRI</sequence>
<dbReference type="RefSeq" id="WP_102389647.1">
    <property type="nucleotide sequence ID" value="NZ_MDAL01000001.1"/>
</dbReference>
<dbReference type="Pfam" id="PF00089">
    <property type="entry name" value="Trypsin"/>
    <property type="match status" value="1"/>
</dbReference>
<keyword evidence="3" id="KW-0378">Hydrolase</keyword>
<dbReference type="Gene3D" id="2.40.10.10">
    <property type="entry name" value="Trypsin-like serine proteases"/>
    <property type="match status" value="1"/>
</dbReference>
<evidence type="ECO:0000256" key="2">
    <source>
        <dbReference type="ARBA" id="ARBA00023157"/>
    </source>
</evidence>
<keyword evidence="2" id="KW-1015">Disulfide bond</keyword>
<keyword evidence="4" id="KW-0812">Transmembrane</keyword>
<dbReference type="Proteomes" id="UP000235387">
    <property type="component" value="Unassembled WGS sequence"/>
</dbReference>
<dbReference type="PRINTS" id="PR00722">
    <property type="entry name" value="CHYMOTRYPSIN"/>
</dbReference>
<dbReference type="AlphaFoldDB" id="A0A2N7LHP6"/>
<organism evidence="7 8">
    <name type="scientific">Enterovibrio norvegicus</name>
    <dbReference type="NCBI Taxonomy" id="188144"/>
    <lineage>
        <taxon>Bacteria</taxon>
        <taxon>Pseudomonadati</taxon>
        <taxon>Pseudomonadota</taxon>
        <taxon>Gammaproteobacteria</taxon>
        <taxon>Vibrionales</taxon>
        <taxon>Vibrionaceae</taxon>
        <taxon>Enterovibrio</taxon>
    </lineage>
</organism>
<dbReference type="InterPro" id="IPR043504">
    <property type="entry name" value="Peptidase_S1_PA_chymotrypsin"/>
</dbReference>
<keyword evidence="4" id="KW-1133">Transmembrane helix</keyword>
<evidence type="ECO:0000259" key="6">
    <source>
        <dbReference type="PROSITE" id="PS50240"/>
    </source>
</evidence>
<dbReference type="PANTHER" id="PTHR24276">
    <property type="entry name" value="POLYSERASE-RELATED"/>
    <property type="match status" value="1"/>
</dbReference>
<evidence type="ECO:0000256" key="1">
    <source>
        <dbReference type="ARBA" id="ARBA00007664"/>
    </source>
</evidence>
<evidence type="ECO:0000256" key="4">
    <source>
        <dbReference type="SAM" id="Phobius"/>
    </source>
</evidence>
<dbReference type="InterPro" id="IPR033116">
    <property type="entry name" value="TRYPSIN_SER"/>
</dbReference>
<dbReference type="PROSITE" id="PS50240">
    <property type="entry name" value="TRYPSIN_DOM"/>
    <property type="match status" value="1"/>
</dbReference>
<comment type="caution">
    <text evidence="7">The sequence shown here is derived from an EMBL/GenBank/DDBJ whole genome shotgun (WGS) entry which is preliminary data.</text>
</comment>
<proteinExistence type="inferred from homology"/>
<protein>
    <submittedName>
        <fullName evidence="7">Serine endopeptidase</fullName>
    </submittedName>
</protein>
<name>A0A2N7LHP6_9GAMM</name>
<dbReference type="InterPro" id="IPR001314">
    <property type="entry name" value="Peptidase_S1A"/>
</dbReference>
<accession>A0A2N7LHP6</accession>
<dbReference type="GO" id="GO:0004252">
    <property type="term" value="F:serine-type endopeptidase activity"/>
    <property type="evidence" value="ECO:0007669"/>
    <property type="project" value="InterPro"/>
</dbReference>
<evidence type="ECO:0000256" key="5">
    <source>
        <dbReference type="SAM" id="SignalP"/>
    </source>
</evidence>
<keyword evidence="3" id="KW-0645">Protease</keyword>
<keyword evidence="3" id="KW-0720">Serine protease</keyword>
<dbReference type="InterPro" id="IPR050430">
    <property type="entry name" value="Peptidase_S1"/>
</dbReference>
<gene>
    <name evidence="7" type="ORF">BCT23_00290</name>
</gene>
<dbReference type="FunFam" id="2.40.10.10:FF:000068">
    <property type="entry name" value="transmembrane protease serine 2"/>
    <property type="match status" value="1"/>
</dbReference>
<dbReference type="PROSITE" id="PS00134">
    <property type="entry name" value="TRYPSIN_HIS"/>
    <property type="match status" value="1"/>
</dbReference>
<comment type="similarity">
    <text evidence="1">Belongs to the peptidase S1 family.</text>
</comment>
<dbReference type="InterPro" id="IPR009003">
    <property type="entry name" value="Peptidase_S1_PA"/>
</dbReference>
<dbReference type="SMART" id="SM00020">
    <property type="entry name" value="Tryp_SPc"/>
    <property type="match status" value="1"/>
</dbReference>
<keyword evidence="4" id="KW-0472">Membrane</keyword>
<dbReference type="EMBL" id="MDAL01000001">
    <property type="protein sequence ID" value="PMN95121.1"/>
    <property type="molecule type" value="Genomic_DNA"/>
</dbReference>
<dbReference type="CDD" id="cd00190">
    <property type="entry name" value="Tryp_SPc"/>
    <property type="match status" value="1"/>
</dbReference>
<dbReference type="PANTHER" id="PTHR24276:SF91">
    <property type="entry name" value="AT26814P-RELATED"/>
    <property type="match status" value="1"/>
</dbReference>
<evidence type="ECO:0000313" key="7">
    <source>
        <dbReference type="EMBL" id="PMN95121.1"/>
    </source>
</evidence>
<dbReference type="InterPro" id="IPR018114">
    <property type="entry name" value="TRYPSIN_HIS"/>
</dbReference>
<evidence type="ECO:0000313" key="8">
    <source>
        <dbReference type="Proteomes" id="UP000235387"/>
    </source>
</evidence>
<feature type="signal peptide" evidence="5">
    <location>
        <begin position="1"/>
        <end position="19"/>
    </location>
</feature>
<keyword evidence="5" id="KW-0732">Signal</keyword>
<reference evidence="8" key="1">
    <citation type="submission" date="2016-07" db="EMBL/GenBank/DDBJ databases">
        <title>Nontailed viruses are major unrecognized killers of bacteria in the ocean.</title>
        <authorList>
            <person name="Kauffman K."/>
            <person name="Hussain F."/>
            <person name="Yang J."/>
            <person name="Arevalo P."/>
            <person name="Brown J."/>
            <person name="Cutler M."/>
            <person name="Kelly L."/>
            <person name="Polz M.F."/>
        </authorList>
    </citation>
    <scope>NUCLEOTIDE SEQUENCE [LARGE SCALE GENOMIC DNA]</scope>
    <source>
        <strain evidence="8">10N.261.45.A10</strain>
    </source>
</reference>
<evidence type="ECO:0000256" key="3">
    <source>
        <dbReference type="RuleBase" id="RU363034"/>
    </source>
</evidence>
<feature type="transmembrane region" description="Helical" evidence="4">
    <location>
        <begin position="302"/>
        <end position="321"/>
    </location>
</feature>
<feature type="domain" description="Peptidase S1" evidence="6">
    <location>
        <begin position="26"/>
        <end position="283"/>
    </location>
</feature>
<dbReference type="SUPFAM" id="SSF50494">
    <property type="entry name" value="Trypsin-like serine proteases"/>
    <property type="match status" value="1"/>
</dbReference>